<evidence type="ECO:0000259" key="13">
    <source>
        <dbReference type="PROSITE" id="PS50089"/>
    </source>
</evidence>
<dbReference type="GO" id="GO:0004523">
    <property type="term" value="F:RNA-DNA hybrid ribonuclease activity"/>
    <property type="evidence" value="ECO:0007669"/>
    <property type="project" value="InterPro"/>
</dbReference>
<keyword evidence="16" id="KW-1185">Reference proteome</keyword>
<evidence type="ECO:0000256" key="3">
    <source>
        <dbReference type="ARBA" id="ARBA00003976"/>
    </source>
</evidence>
<dbReference type="EC" id="2.3.2.31" evidence="5"/>
<dbReference type="Gene3D" id="1.20.120.1750">
    <property type="match status" value="1"/>
</dbReference>
<dbReference type="GO" id="GO:0008270">
    <property type="term" value="F:zinc ion binding"/>
    <property type="evidence" value="ECO:0007669"/>
    <property type="project" value="UniProtKB-KW"/>
</dbReference>
<dbReference type="GO" id="GO:0061630">
    <property type="term" value="F:ubiquitin protein ligase activity"/>
    <property type="evidence" value="ECO:0007669"/>
    <property type="project" value="UniProtKB-EC"/>
</dbReference>
<dbReference type="PROSITE" id="PS51873">
    <property type="entry name" value="TRIAD"/>
    <property type="match status" value="1"/>
</dbReference>
<dbReference type="InterPro" id="IPR031127">
    <property type="entry name" value="E3_UB_ligase_RBR"/>
</dbReference>
<dbReference type="EMBL" id="CACSLK010024540">
    <property type="protein sequence ID" value="CAA0823171.1"/>
    <property type="molecule type" value="Genomic_DNA"/>
</dbReference>
<dbReference type="PANTHER" id="PTHR11685">
    <property type="entry name" value="RBR FAMILY RING FINGER AND IBR DOMAIN-CONTAINING"/>
    <property type="match status" value="1"/>
</dbReference>
<dbReference type="InterPro" id="IPR036397">
    <property type="entry name" value="RNaseH_sf"/>
</dbReference>
<keyword evidence="6" id="KW-0808">Transferase</keyword>
<dbReference type="CDD" id="cd22582">
    <property type="entry name" value="BRcat_RBR_unk"/>
    <property type="match status" value="1"/>
</dbReference>
<organism evidence="15 16">
    <name type="scientific">Striga hermonthica</name>
    <name type="common">Purple witchweed</name>
    <name type="synonym">Buchnera hermonthica</name>
    <dbReference type="NCBI Taxonomy" id="68872"/>
    <lineage>
        <taxon>Eukaryota</taxon>
        <taxon>Viridiplantae</taxon>
        <taxon>Streptophyta</taxon>
        <taxon>Embryophyta</taxon>
        <taxon>Tracheophyta</taxon>
        <taxon>Spermatophyta</taxon>
        <taxon>Magnoliopsida</taxon>
        <taxon>eudicotyledons</taxon>
        <taxon>Gunneridae</taxon>
        <taxon>Pentapetalae</taxon>
        <taxon>asterids</taxon>
        <taxon>lamiids</taxon>
        <taxon>Lamiales</taxon>
        <taxon>Orobanchaceae</taxon>
        <taxon>Buchnereae</taxon>
        <taxon>Striga</taxon>
    </lineage>
</organism>
<accession>A0A9N7N4Q3</accession>
<gene>
    <name evidence="15" type="ORF">SHERM_20338</name>
</gene>
<comment type="cofactor">
    <cofactor evidence="2">
        <name>Zn(2+)</name>
        <dbReference type="ChEBI" id="CHEBI:29105"/>
    </cofactor>
</comment>
<dbReference type="Pfam" id="PF01485">
    <property type="entry name" value="IBR"/>
    <property type="match status" value="2"/>
</dbReference>
<dbReference type="Pfam" id="PF00097">
    <property type="entry name" value="zf-C3HC4"/>
    <property type="match status" value="1"/>
</dbReference>
<feature type="domain" description="RING-type" evidence="14">
    <location>
        <begin position="149"/>
        <end position="364"/>
    </location>
</feature>
<dbReference type="InterPro" id="IPR013083">
    <property type="entry name" value="Znf_RING/FYVE/PHD"/>
</dbReference>
<dbReference type="SMART" id="SM00647">
    <property type="entry name" value="IBR"/>
    <property type="match status" value="2"/>
</dbReference>
<evidence type="ECO:0000256" key="9">
    <source>
        <dbReference type="ARBA" id="ARBA00022771"/>
    </source>
</evidence>
<evidence type="ECO:0000256" key="5">
    <source>
        <dbReference type="ARBA" id="ARBA00012251"/>
    </source>
</evidence>
<dbReference type="Pfam" id="PF13456">
    <property type="entry name" value="RVT_3"/>
    <property type="match status" value="1"/>
</dbReference>
<reference evidence="15" key="1">
    <citation type="submission" date="2019-12" db="EMBL/GenBank/DDBJ databases">
        <authorList>
            <person name="Scholes J."/>
        </authorList>
    </citation>
    <scope>NUCLEOTIDE SEQUENCE</scope>
</reference>
<dbReference type="GO" id="GO:0003676">
    <property type="term" value="F:nucleic acid binding"/>
    <property type="evidence" value="ECO:0007669"/>
    <property type="project" value="InterPro"/>
</dbReference>
<evidence type="ECO:0000259" key="14">
    <source>
        <dbReference type="PROSITE" id="PS51873"/>
    </source>
</evidence>
<dbReference type="Gene3D" id="3.30.420.10">
    <property type="entry name" value="Ribonuclease H-like superfamily/Ribonuclease H"/>
    <property type="match status" value="1"/>
</dbReference>
<dbReference type="SUPFAM" id="SSF57850">
    <property type="entry name" value="RING/U-box"/>
    <property type="match status" value="3"/>
</dbReference>
<dbReference type="FunFam" id="3.30.40.10:FF:000230">
    <property type="entry name" value="RBR-type E3 ubiquitin transferase"/>
    <property type="match status" value="1"/>
</dbReference>
<evidence type="ECO:0000256" key="1">
    <source>
        <dbReference type="ARBA" id="ARBA00001798"/>
    </source>
</evidence>
<dbReference type="CDD" id="cd22584">
    <property type="entry name" value="Rcat_RBR_unk"/>
    <property type="match status" value="1"/>
</dbReference>
<keyword evidence="9 12" id="KW-0863">Zinc-finger</keyword>
<evidence type="ECO:0000256" key="6">
    <source>
        <dbReference type="ARBA" id="ARBA00022679"/>
    </source>
</evidence>
<dbReference type="AlphaFoldDB" id="A0A9N7N4Q3"/>
<sequence>MATIFLVYVKGLTEGVASGVGVAIRDRDGGLLFEVSKVCRQEDWQASPELVDFKALIEGLDAAAGLDLKRVSIVTDNPLLYQFIMGEKSLAMEKVDSLYDRINSLTRKFSHIHISLVSSVHMTFVVELARNAVVSKVNHVAGTSNADNPTETCSICFESTSTDQMFEITGCLHRYCFSCMSRHTQSKLSQGSLPKCPFENCKTRLILSSCKKFLTPELFDILSQRVKEASIPTAEKIYCPYPKCSALLSRTQLQDSTGSLGRKCPECSGIFCIDCKVPWHRNMNCADFKKQNPYQSKADKKLKALATQNLWRQCPKCCHMISLAKGCYHIYCRCGHQFCYTCGAAWKQKKATCKCPVWDHRNIEKAKQTRPPINRRLLKNGHDTCNIL</sequence>
<evidence type="ECO:0000313" key="15">
    <source>
        <dbReference type="EMBL" id="CAA0823171.1"/>
    </source>
</evidence>
<dbReference type="InterPro" id="IPR002156">
    <property type="entry name" value="RNaseH_domain"/>
</dbReference>
<comment type="caution">
    <text evidence="15">The sequence shown here is derived from an EMBL/GenBank/DDBJ whole genome shotgun (WGS) entry which is preliminary data.</text>
</comment>
<dbReference type="PROSITE" id="PS50089">
    <property type="entry name" value="ZF_RING_2"/>
    <property type="match status" value="2"/>
</dbReference>
<evidence type="ECO:0000256" key="8">
    <source>
        <dbReference type="ARBA" id="ARBA00022737"/>
    </source>
</evidence>
<name>A0A9N7N4Q3_STRHE</name>
<dbReference type="InterPro" id="IPR044066">
    <property type="entry name" value="TRIAD_supradom"/>
</dbReference>
<keyword evidence="8" id="KW-0677">Repeat</keyword>
<dbReference type="Proteomes" id="UP001153555">
    <property type="component" value="Unassembled WGS sequence"/>
</dbReference>
<evidence type="ECO:0000256" key="11">
    <source>
        <dbReference type="ARBA" id="ARBA00022833"/>
    </source>
</evidence>
<proteinExistence type="inferred from homology"/>
<comment type="catalytic activity">
    <reaction evidence="1">
        <text>[E2 ubiquitin-conjugating enzyme]-S-ubiquitinyl-L-cysteine + [acceptor protein]-L-lysine = [E2 ubiquitin-conjugating enzyme]-L-cysteine + [acceptor protein]-N(6)-ubiquitinyl-L-lysine.</text>
        <dbReference type="EC" id="2.3.2.31"/>
    </reaction>
</comment>
<dbReference type="Gene3D" id="3.30.40.10">
    <property type="entry name" value="Zinc/RING finger domain, C3HC4 (zinc finger)"/>
    <property type="match status" value="1"/>
</dbReference>
<feature type="domain" description="RING-type" evidence="13">
    <location>
        <begin position="314"/>
        <end position="357"/>
    </location>
</feature>
<dbReference type="InterPro" id="IPR001841">
    <property type="entry name" value="Znf_RING"/>
</dbReference>
<evidence type="ECO:0000256" key="7">
    <source>
        <dbReference type="ARBA" id="ARBA00022723"/>
    </source>
</evidence>
<comment type="function">
    <text evidence="3">Might act as an E3 ubiquitin-protein ligase, or as part of E3 complex, which accepts ubiquitin from specific E2 ubiquitin-conjugating enzymes and then transfers it to substrates.</text>
</comment>
<comment type="similarity">
    <text evidence="4">Belongs to the RBR family. Ariadne subfamily.</text>
</comment>
<protein>
    <recommendedName>
        <fullName evidence="5">RBR-type E3 ubiquitin transferase</fullName>
        <ecNumber evidence="5">2.3.2.31</ecNumber>
    </recommendedName>
</protein>
<keyword evidence="10" id="KW-0833">Ubl conjugation pathway</keyword>
<evidence type="ECO:0000256" key="4">
    <source>
        <dbReference type="ARBA" id="ARBA00005884"/>
    </source>
</evidence>
<evidence type="ECO:0000256" key="12">
    <source>
        <dbReference type="PROSITE-ProRule" id="PRU00175"/>
    </source>
</evidence>
<keyword evidence="7" id="KW-0479">Metal-binding</keyword>
<keyword evidence="11" id="KW-0862">Zinc</keyword>
<evidence type="ECO:0000256" key="10">
    <source>
        <dbReference type="ARBA" id="ARBA00022786"/>
    </source>
</evidence>
<dbReference type="GO" id="GO:0016567">
    <property type="term" value="P:protein ubiquitination"/>
    <property type="evidence" value="ECO:0007669"/>
    <property type="project" value="InterPro"/>
</dbReference>
<dbReference type="PROSITE" id="PS00518">
    <property type="entry name" value="ZF_RING_1"/>
    <property type="match status" value="1"/>
</dbReference>
<dbReference type="InterPro" id="IPR002867">
    <property type="entry name" value="IBR_dom"/>
</dbReference>
<dbReference type="InterPro" id="IPR017907">
    <property type="entry name" value="Znf_RING_CS"/>
</dbReference>
<dbReference type="InterPro" id="IPR018957">
    <property type="entry name" value="Znf_C3HC4_RING-type"/>
</dbReference>
<feature type="domain" description="RING-type" evidence="13">
    <location>
        <begin position="153"/>
        <end position="200"/>
    </location>
</feature>
<evidence type="ECO:0000256" key="2">
    <source>
        <dbReference type="ARBA" id="ARBA00001947"/>
    </source>
</evidence>
<evidence type="ECO:0000313" key="16">
    <source>
        <dbReference type="Proteomes" id="UP001153555"/>
    </source>
</evidence>
<dbReference type="OrthoDB" id="9977870at2759"/>